<dbReference type="InterPro" id="IPR025322">
    <property type="entry name" value="PADRE_dom"/>
</dbReference>
<dbReference type="AlphaFoldDB" id="A0AAD9TE42"/>
<keyword evidence="3" id="KW-1185">Reference proteome</keyword>
<evidence type="ECO:0000256" key="1">
    <source>
        <dbReference type="SAM" id="MobiDB-lite"/>
    </source>
</evidence>
<evidence type="ECO:0000313" key="3">
    <source>
        <dbReference type="Proteomes" id="UP001280121"/>
    </source>
</evidence>
<evidence type="ECO:0000313" key="2">
    <source>
        <dbReference type="EMBL" id="KAK2633874.1"/>
    </source>
</evidence>
<reference evidence="2" key="1">
    <citation type="journal article" date="2023" name="Plant J.">
        <title>Genome sequences and population genomics provide insights into the demographic history, inbreeding, and mutation load of two 'living fossil' tree species of Dipteronia.</title>
        <authorList>
            <person name="Feng Y."/>
            <person name="Comes H.P."/>
            <person name="Chen J."/>
            <person name="Zhu S."/>
            <person name="Lu R."/>
            <person name="Zhang X."/>
            <person name="Li P."/>
            <person name="Qiu J."/>
            <person name="Olsen K.M."/>
            <person name="Qiu Y."/>
        </authorList>
    </citation>
    <scope>NUCLEOTIDE SEQUENCE</scope>
    <source>
        <strain evidence="2">KIB01</strain>
    </source>
</reference>
<name>A0AAD9TE42_9ROSI</name>
<proteinExistence type="predicted"/>
<protein>
    <submittedName>
        <fullName evidence="2">Uncharacterized protein</fullName>
    </submittedName>
</protein>
<comment type="caution">
    <text evidence="2">The sequence shown here is derived from an EMBL/GenBank/DDBJ whole genome shotgun (WGS) entry which is preliminary data.</text>
</comment>
<dbReference type="Proteomes" id="UP001280121">
    <property type="component" value="Unassembled WGS sequence"/>
</dbReference>
<accession>A0AAD9TE42</accession>
<dbReference type="Pfam" id="PF14009">
    <property type="entry name" value="PADRE"/>
    <property type="match status" value="1"/>
</dbReference>
<dbReference type="EMBL" id="JANJYI010000009">
    <property type="protein sequence ID" value="KAK2633874.1"/>
    <property type="molecule type" value="Genomic_DNA"/>
</dbReference>
<sequence>MRDSLAFCTSIMVSNCFGKATKNKKVLRIVKVDGKLLEMKSPVKVEEILTSFSGSGIGVSEKASEFLPLNYQLKLGKVYYVIPSINSEKEKAVEAETDAKAGGVKRIKVVITKKQLQQLLEKQLSIEEVLLAVERRSSSTSSASWEVESPTRSNWKPKLEAIPEGSE</sequence>
<feature type="compositionally biased region" description="Low complexity" evidence="1">
    <location>
        <begin position="138"/>
        <end position="148"/>
    </location>
</feature>
<dbReference type="PANTHER" id="PTHR33148">
    <property type="entry name" value="PLASTID MOVEMENT IMPAIRED PROTEIN-RELATED"/>
    <property type="match status" value="1"/>
</dbReference>
<dbReference type="PANTHER" id="PTHR33148:SF2">
    <property type="entry name" value="DUF4228 DOMAIN-CONTAINING PROTEIN"/>
    <property type="match status" value="1"/>
</dbReference>
<organism evidence="2 3">
    <name type="scientific">Dipteronia dyeriana</name>
    <dbReference type="NCBI Taxonomy" id="168575"/>
    <lineage>
        <taxon>Eukaryota</taxon>
        <taxon>Viridiplantae</taxon>
        <taxon>Streptophyta</taxon>
        <taxon>Embryophyta</taxon>
        <taxon>Tracheophyta</taxon>
        <taxon>Spermatophyta</taxon>
        <taxon>Magnoliopsida</taxon>
        <taxon>eudicotyledons</taxon>
        <taxon>Gunneridae</taxon>
        <taxon>Pentapetalae</taxon>
        <taxon>rosids</taxon>
        <taxon>malvids</taxon>
        <taxon>Sapindales</taxon>
        <taxon>Sapindaceae</taxon>
        <taxon>Hippocastanoideae</taxon>
        <taxon>Acereae</taxon>
        <taxon>Dipteronia</taxon>
    </lineage>
</organism>
<gene>
    <name evidence="2" type="ORF">Ddye_028666</name>
</gene>
<feature type="region of interest" description="Disordered" evidence="1">
    <location>
        <begin position="135"/>
        <end position="167"/>
    </location>
</feature>